<evidence type="ECO:0000256" key="1">
    <source>
        <dbReference type="SAM" id="Phobius"/>
    </source>
</evidence>
<dbReference type="RefSeq" id="WP_345362408.1">
    <property type="nucleotide sequence ID" value="NZ_BAABII010000006.1"/>
</dbReference>
<dbReference type="EMBL" id="JBGEHV010000066">
    <property type="protein sequence ID" value="MEY8042806.1"/>
    <property type="molecule type" value="Genomic_DNA"/>
</dbReference>
<dbReference type="InterPro" id="IPR049713">
    <property type="entry name" value="Pr6Pr-like"/>
</dbReference>
<dbReference type="Proteomes" id="UP001564626">
    <property type="component" value="Unassembled WGS sequence"/>
</dbReference>
<keyword evidence="1" id="KW-0812">Transmembrane</keyword>
<organism evidence="2 3">
    <name type="scientific">Saccharopolyspora cebuensis</name>
    <dbReference type="NCBI Taxonomy" id="418759"/>
    <lineage>
        <taxon>Bacteria</taxon>
        <taxon>Bacillati</taxon>
        <taxon>Actinomycetota</taxon>
        <taxon>Actinomycetes</taxon>
        <taxon>Pseudonocardiales</taxon>
        <taxon>Pseudonocardiaceae</taxon>
        <taxon>Saccharopolyspora</taxon>
    </lineage>
</organism>
<sequence length="227" mass="24063">MLRALAVLFRLAIAVIAVVGIVLTVGDGSFSGSLVYFTVQSNVLLAAAFAWSAVASALGRGHLPPALKGAVTVYILITGLVFNLVLVDTAADEFAPAHVQPASEQLGSDLLHSVTPVLAALDWLLFAAHRRLRWSHAALWLVYPFGYLAFAMIRGGFVDGPDRYPYPFIDVDALGYDGLLLNVVVYAVAFWLLGSALVLLDRLLPGGRSAPATPRPTADERAGSPAP</sequence>
<feature type="transmembrane region" description="Helical" evidence="1">
    <location>
        <begin position="37"/>
        <end position="59"/>
    </location>
</feature>
<feature type="transmembrane region" description="Helical" evidence="1">
    <location>
        <begin position="7"/>
        <end position="25"/>
    </location>
</feature>
<keyword evidence="3" id="KW-1185">Reference proteome</keyword>
<feature type="transmembrane region" description="Helical" evidence="1">
    <location>
        <begin position="140"/>
        <end position="158"/>
    </location>
</feature>
<feature type="transmembrane region" description="Helical" evidence="1">
    <location>
        <begin position="178"/>
        <end position="200"/>
    </location>
</feature>
<gene>
    <name evidence="2" type="ORF">AB8O55_25655</name>
</gene>
<protein>
    <submittedName>
        <fullName evidence="2">Pr6Pr family membrane protein</fullName>
    </submittedName>
</protein>
<keyword evidence="1" id="KW-1133">Transmembrane helix</keyword>
<feature type="transmembrane region" description="Helical" evidence="1">
    <location>
        <begin position="71"/>
        <end position="90"/>
    </location>
</feature>
<name>A0ABV4CSN3_9PSEU</name>
<reference evidence="2 3" key="1">
    <citation type="submission" date="2024-08" db="EMBL/GenBank/DDBJ databases">
        <title>Genome mining of Saccharopolyspora cebuensis PGLac3 from Nigerian medicinal plant.</title>
        <authorList>
            <person name="Ezeobiora C.E."/>
            <person name="Igbokwe N.H."/>
            <person name="Amin D.H."/>
            <person name="Mendie U.E."/>
        </authorList>
    </citation>
    <scope>NUCLEOTIDE SEQUENCE [LARGE SCALE GENOMIC DNA]</scope>
    <source>
        <strain evidence="2 3">PGLac3</strain>
    </source>
</reference>
<dbReference type="NCBIfam" id="NF038065">
    <property type="entry name" value="Pr6Pr"/>
    <property type="match status" value="1"/>
</dbReference>
<proteinExistence type="predicted"/>
<evidence type="ECO:0000313" key="3">
    <source>
        <dbReference type="Proteomes" id="UP001564626"/>
    </source>
</evidence>
<keyword evidence="1" id="KW-0472">Membrane</keyword>
<evidence type="ECO:0000313" key="2">
    <source>
        <dbReference type="EMBL" id="MEY8042806.1"/>
    </source>
</evidence>
<accession>A0ABV4CSN3</accession>
<comment type="caution">
    <text evidence="2">The sequence shown here is derived from an EMBL/GenBank/DDBJ whole genome shotgun (WGS) entry which is preliminary data.</text>
</comment>